<evidence type="ECO:0000313" key="2">
    <source>
        <dbReference type="EMBL" id="KAG9186450.1"/>
    </source>
</evidence>
<comment type="caution">
    <text evidence="2">The sequence shown here is derived from an EMBL/GenBank/DDBJ whole genome shotgun (WGS) entry which is preliminary data.</text>
</comment>
<dbReference type="EMBL" id="JAANER010000008">
    <property type="protein sequence ID" value="KAG9186450.1"/>
    <property type="molecule type" value="Genomic_DNA"/>
</dbReference>
<organism evidence="2 3">
    <name type="scientific">Alternaria panax</name>
    <dbReference type="NCBI Taxonomy" id="48097"/>
    <lineage>
        <taxon>Eukaryota</taxon>
        <taxon>Fungi</taxon>
        <taxon>Dikarya</taxon>
        <taxon>Ascomycota</taxon>
        <taxon>Pezizomycotina</taxon>
        <taxon>Dothideomycetes</taxon>
        <taxon>Pleosporomycetidae</taxon>
        <taxon>Pleosporales</taxon>
        <taxon>Pleosporineae</taxon>
        <taxon>Pleosporaceae</taxon>
        <taxon>Alternaria</taxon>
        <taxon>Alternaria sect. Panax</taxon>
    </lineage>
</organism>
<feature type="compositionally biased region" description="Basic and acidic residues" evidence="1">
    <location>
        <begin position="229"/>
        <end position="245"/>
    </location>
</feature>
<proteinExistence type="predicted"/>
<sequence length="959" mass="109560">MVDVNDSLSSALDLIKRFAYDWMQVSDAIDCEDLAALVDALDCLKKDAEQKLSIKKATQSSMESNWQPTHTSSAGQEIRRSQRIASAPRVASAGSLFVTEQDTESEFSNEDDIPSTILPEASPNEYTTMNAASEILVKNSVLLHAHYENQAPTEELYRDEVLRERHPIEQEPPSPTLYTTRPVVDGQDERTELQPVQVRDGASNAQAHQAPGTDIQYQAAEDLEYIERQPEPESPHHSSIDHPRQDATISPCDEFDFGEVVTHDLLSPQFFNQAFEEYRLNSLHQESQTDVEEATVDSYEQRLIDQDHTESFGDGSILQSYDTQYQAAERLDYIENQPGTESPHHSLVNQLHLGLPEQEVTNLLSFGDEFGEVVMHESPQFFNEAFGDGYFSPLHHESQTDVEEVTADSHEQHRIDPDHTKSFSDDPIVQGYLDLACRSSFRLPHEPVEDTDHFDARELLLPLVEERPLTSRLLHGLIYTLLPGPLRIIEVCTSAFDPEPSPEETTVDDFVAITSKTLFILDSERVDLPSLEISWLIRPEWSTEHIDPRCIEPQMESTLLSVWIAEACFQYRPLRNVPSSRDLRLRFLRELLAPFQRDSVLEKCGIPNTHTVSQDVDTRDKFARLETQVQNDKIFGLDVEIFVQNLENFEPGALRKALLERPSKIKDERCLRILQCVDEIGSPYILDSLKLACARKDENQSYRAIKQPIFEKLFHIHIHLDKQESQSHLLVARKRYIKYCYFETYLRAVEALKGEKHNGYRERQKVLARKRTASFKKGISEELPPTPHTEEIHRVYKNLSPSARRRKAPDMVKDEISSKVAKLYGGNEKSIRRNINKYIKQGRVLHHILRGRRSLDPGLLVLFPSFGAGPPSLSMAEFELELQGPEEKTLSKPIELKDIDGLTLDEAAWFGEVLQARPELLEPVPKTVLDLISNSLTHDLDIRERDPDGFRDRPLHFFT</sequence>
<feature type="region of interest" description="Disordered" evidence="1">
    <location>
        <begin position="229"/>
        <end position="251"/>
    </location>
</feature>
<reference evidence="2" key="1">
    <citation type="submission" date="2021-07" db="EMBL/GenBank/DDBJ databases">
        <title>Genome Resource of American Ginseng Black Spot Pathogen Alternaria panax.</title>
        <authorList>
            <person name="Qiu C."/>
            <person name="Wang W."/>
            <person name="Liu Z."/>
        </authorList>
    </citation>
    <scope>NUCLEOTIDE SEQUENCE</scope>
    <source>
        <strain evidence="2">BNCC115425</strain>
    </source>
</reference>
<protein>
    <submittedName>
        <fullName evidence="2">Uncharacterized protein</fullName>
    </submittedName>
</protein>
<evidence type="ECO:0000313" key="3">
    <source>
        <dbReference type="Proteomes" id="UP001199106"/>
    </source>
</evidence>
<dbReference type="Proteomes" id="UP001199106">
    <property type="component" value="Unassembled WGS sequence"/>
</dbReference>
<accession>A0AAD4I2D4</accession>
<evidence type="ECO:0000256" key="1">
    <source>
        <dbReference type="SAM" id="MobiDB-lite"/>
    </source>
</evidence>
<feature type="compositionally biased region" description="Acidic residues" evidence="1">
    <location>
        <begin position="101"/>
        <end position="113"/>
    </location>
</feature>
<dbReference type="AlphaFoldDB" id="A0AAD4I2D4"/>
<gene>
    <name evidence="2" type="ORF">G6011_09558</name>
</gene>
<keyword evidence="3" id="KW-1185">Reference proteome</keyword>
<name>A0AAD4I2D4_9PLEO</name>
<feature type="region of interest" description="Disordered" evidence="1">
    <location>
        <begin position="100"/>
        <end position="122"/>
    </location>
</feature>